<sequence length="179" mass="19818">MMSKNRVSTSVPPSPPYFHPATGDLIVRLADSIDFHVHQCTIANVSLVFADMFYQASGGLLRVHCRLDAHPLLLLLPPLLRLHRGLAPYGLDLPADFLAVSNFYRITAHVHHRLLSTAGGPSNASTEGQAAGFGLAGHHNMSYFVGEAWRQGKEALRKVWLFNSGLVPYLIQLSSRFFW</sequence>
<name>A0A4V2K6N1_9APHY</name>
<evidence type="ECO:0000313" key="1">
    <source>
        <dbReference type="EMBL" id="TBU52883.1"/>
    </source>
</evidence>
<gene>
    <name evidence="1" type="ORF">BD310DRAFT_939247</name>
</gene>
<accession>A0A4V2K6N1</accession>
<proteinExistence type="predicted"/>
<protein>
    <recommendedName>
        <fullName evidence="3">BTB domain-containing protein</fullName>
    </recommendedName>
</protein>
<dbReference type="EMBL" id="ML145233">
    <property type="protein sequence ID" value="TBU52883.1"/>
    <property type="molecule type" value="Genomic_DNA"/>
</dbReference>
<keyword evidence="2" id="KW-1185">Reference proteome</keyword>
<reference evidence="1 2" key="1">
    <citation type="submission" date="2019-01" db="EMBL/GenBank/DDBJ databases">
        <title>Draft genome sequences of three monokaryotic isolates of the white-rot basidiomycete fungus Dichomitus squalens.</title>
        <authorList>
            <consortium name="DOE Joint Genome Institute"/>
            <person name="Lopez S.C."/>
            <person name="Andreopoulos B."/>
            <person name="Pangilinan J."/>
            <person name="Lipzen A."/>
            <person name="Riley R."/>
            <person name="Ahrendt S."/>
            <person name="Ng V."/>
            <person name="Barry K."/>
            <person name="Daum C."/>
            <person name="Grigoriev I.V."/>
            <person name="Hilden K.S."/>
            <person name="Makela M.R."/>
            <person name="de Vries R.P."/>
        </authorList>
    </citation>
    <scope>NUCLEOTIDE SEQUENCE [LARGE SCALE GENOMIC DNA]</scope>
    <source>
        <strain evidence="1 2">CBS 464.89</strain>
    </source>
</reference>
<dbReference type="Proteomes" id="UP000292082">
    <property type="component" value="Unassembled WGS sequence"/>
</dbReference>
<organism evidence="1 2">
    <name type="scientific">Dichomitus squalens</name>
    <dbReference type="NCBI Taxonomy" id="114155"/>
    <lineage>
        <taxon>Eukaryota</taxon>
        <taxon>Fungi</taxon>
        <taxon>Dikarya</taxon>
        <taxon>Basidiomycota</taxon>
        <taxon>Agaricomycotina</taxon>
        <taxon>Agaricomycetes</taxon>
        <taxon>Polyporales</taxon>
        <taxon>Polyporaceae</taxon>
        <taxon>Dichomitus</taxon>
    </lineage>
</organism>
<evidence type="ECO:0000313" key="2">
    <source>
        <dbReference type="Proteomes" id="UP000292082"/>
    </source>
</evidence>
<evidence type="ECO:0008006" key="3">
    <source>
        <dbReference type="Google" id="ProtNLM"/>
    </source>
</evidence>
<dbReference type="AlphaFoldDB" id="A0A4V2K6N1"/>